<keyword evidence="1" id="KW-0812">Transmembrane</keyword>
<evidence type="ECO:0000313" key="2">
    <source>
        <dbReference type="EMBL" id="CAD9324022.1"/>
    </source>
</evidence>
<organism evidence="2">
    <name type="scientific">Ditylum brightwellii</name>
    <dbReference type="NCBI Taxonomy" id="49249"/>
    <lineage>
        <taxon>Eukaryota</taxon>
        <taxon>Sar</taxon>
        <taxon>Stramenopiles</taxon>
        <taxon>Ochrophyta</taxon>
        <taxon>Bacillariophyta</taxon>
        <taxon>Mediophyceae</taxon>
        <taxon>Lithodesmiophycidae</taxon>
        <taxon>Lithodesmiales</taxon>
        <taxon>Lithodesmiaceae</taxon>
        <taxon>Ditylum</taxon>
    </lineage>
</organism>
<gene>
    <name evidence="2" type="ORF">DBRI1063_LOCUS7846</name>
</gene>
<keyword evidence="1" id="KW-0472">Membrane</keyword>
<evidence type="ECO:0000256" key="1">
    <source>
        <dbReference type="SAM" id="Phobius"/>
    </source>
</evidence>
<dbReference type="EMBL" id="HBGN01012329">
    <property type="protein sequence ID" value="CAD9324022.1"/>
    <property type="molecule type" value="Transcribed_RNA"/>
</dbReference>
<feature type="transmembrane region" description="Helical" evidence="1">
    <location>
        <begin position="508"/>
        <end position="526"/>
    </location>
</feature>
<name>A0A7S1YZA4_9STRA</name>
<sequence length="552" mass="63223">MRLDFEWGCIAGVDVVNEADLTAMLKYPHNEVLDAECYAGRFADVFEKYCSKRGRLGCDIEGIITYYLDVGKSAGLAGQYLEDSESQDERRDVWGCALFDQNKEEKEAECYAKRYPKVIPKYCKNNDPTKCDLEELKKHKERHENNVWGCSSKNGDTQTANLDEEVDIVAVEEELTVEKIWNRLSNEQQEELALNALCYIQNYPPDQLFQVSNMNPPCLDRDPNFCNPVRLYFYHVSDGISLGFQWGCIAGKNKLVREQELNAMIKYPHNEVLNAECYAGRFQDIFLKYCRKGDEYDRCDIEGIIAYYLEWGESEGLAEFYLGDSEPLDQRRGVWGCDLPSENEKNDDASNEAKEAECYAKRYPKVIPKYCKDNDATKCDLEQLKKHNERHEKNVWGCSSGEEENNKLPDDFVSVEELLEHHGVIDYESELGFFDTENNVAKSGGFFSDHDGYDGDDEFYDKFFSIGNSAEIPGKGGPIFAGEENQMYSFESSLDGGSPSRSNSREHSIVDFIALSAIIVAFLIYFRNRSNDAKRAEQIKGYTPMGRNRREF</sequence>
<accession>A0A7S1YZA4</accession>
<protein>
    <submittedName>
        <fullName evidence="2">Uncharacterized protein</fullName>
    </submittedName>
</protein>
<dbReference type="AlphaFoldDB" id="A0A7S1YZA4"/>
<reference evidence="2" key="1">
    <citation type="submission" date="2021-01" db="EMBL/GenBank/DDBJ databases">
        <authorList>
            <person name="Corre E."/>
            <person name="Pelletier E."/>
            <person name="Niang G."/>
            <person name="Scheremetjew M."/>
            <person name="Finn R."/>
            <person name="Kale V."/>
            <person name="Holt S."/>
            <person name="Cochrane G."/>
            <person name="Meng A."/>
            <person name="Brown T."/>
            <person name="Cohen L."/>
        </authorList>
    </citation>
    <scope>NUCLEOTIDE SEQUENCE</scope>
    <source>
        <strain evidence="2">Pop2</strain>
    </source>
</reference>
<proteinExistence type="predicted"/>
<keyword evidence="1" id="KW-1133">Transmembrane helix</keyword>